<dbReference type="EMBL" id="JPMI01000231">
    <property type="protein sequence ID" value="KFA89870.1"/>
    <property type="molecule type" value="Genomic_DNA"/>
</dbReference>
<sequence length="344" mass="38037">MELSGSEKERLQEVLLSAFPSIINLEQMVMHKCSRPLDEFTSGALKHRAFELIKTSEAEGWTAELVAGAYAANPGNTKLSHFHQWYQASVQRSVPGPMLERIVSRAKGFLNPAIWRNKLEEVEARVCRIERASGDAIGTGFLISRDVVLTNYHVIAPEQLGQIQVRFDHKLLPGQKDPLNPGKTSRVTQCIAQSPYSSVDLSYPRQGVPTSTELDYALLQVEGAPGDEVLNGRARGWFELPSQPHSFEADSLVVIVQHPQGQPMKVAFDTFLGGNANRTRITYRTNTEPGSSGSPCFDESLNLVALHHSGDPRMHLPADFNEGIPASTIRESLSQDVRKLLGWT</sequence>
<proteinExistence type="predicted"/>
<accession>A0A084SN35</accession>
<dbReference type="RefSeq" id="WP_043403734.1">
    <property type="nucleotide sequence ID" value="NZ_JPMI01000231.1"/>
</dbReference>
<dbReference type="SUPFAM" id="SSF50494">
    <property type="entry name" value="Trypsin-like serine proteases"/>
    <property type="match status" value="1"/>
</dbReference>
<evidence type="ECO:0000313" key="2">
    <source>
        <dbReference type="EMBL" id="KFA89870.1"/>
    </source>
</evidence>
<dbReference type="Pfam" id="PF19955">
    <property type="entry name" value="EAD1"/>
    <property type="match status" value="1"/>
</dbReference>
<dbReference type="Gene3D" id="2.40.10.10">
    <property type="entry name" value="Trypsin-like serine proteases"/>
    <property type="match status" value="2"/>
</dbReference>
<comment type="caution">
    <text evidence="2">The sequence shown here is derived from an EMBL/GenBank/DDBJ whole genome shotgun (WGS) entry which is preliminary data.</text>
</comment>
<organism evidence="2 3">
    <name type="scientific">Archangium violaceum Cb vi76</name>
    <dbReference type="NCBI Taxonomy" id="1406225"/>
    <lineage>
        <taxon>Bacteria</taxon>
        <taxon>Pseudomonadati</taxon>
        <taxon>Myxococcota</taxon>
        <taxon>Myxococcia</taxon>
        <taxon>Myxococcales</taxon>
        <taxon>Cystobacterineae</taxon>
        <taxon>Archangiaceae</taxon>
        <taxon>Archangium</taxon>
    </lineage>
</organism>
<dbReference type="PANTHER" id="PTHR14389">
    <property type="entry name" value="SI:CH1073-475A24.1"/>
    <property type="match status" value="1"/>
</dbReference>
<feature type="domain" description="Effector-associated" evidence="1">
    <location>
        <begin position="1"/>
        <end position="82"/>
    </location>
</feature>
<dbReference type="InterPro" id="IPR009003">
    <property type="entry name" value="Peptidase_S1_PA"/>
</dbReference>
<dbReference type="PANTHER" id="PTHR14389:SF3">
    <property type="entry name" value="PROTEIN FAM111A-LIKE"/>
    <property type="match status" value="1"/>
</dbReference>
<name>A0A084SN35_9BACT</name>
<dbReference type="InterPro" id="IPR043504">
    <property type="entry name" value="Peptidase_S1_PA_chymotrypsin"/>
</dbReference>
<protein>
    <recommendedName>
        <fullName evidence="1">Effector-associated domain-containing protein</fullName>
    </recommendedName>
</protein>
<dbReference type="Proteomes" id="UP000028547">
    <property type="component" value="Unassembled WGS sequence"/>
</dbReference>
<dbReference type="Pfam" id="PF13365">
    <property type="entry name" value="Trypsin_2"/>
    <property type="match status" value="1"/>
</dbReference>
<evidence type="ECO:0000313" key="3">
    <source>
        <dbReference type="Proteomes" id="UP000028547"/>
    </source>
</evidence>
<gene>
    <name evidence="2" type="ORF">Q664_31965</name>
</gene>
<reference evidence="2 3" key="1">
    <citation type="submission" date="2014-07" db="EMBL/GenBank/DDBJ databases">
        <title>Draft Genome Sequence of Gephyronic Acid Producer, Cystobacter violaceus Strain Cb vi76.</title>
        <authorList>
            <person name="Stevens D.C."/>
            <person name="Young J."/>
            <person name="Carmichael R."/>
            <person name="Tan J."/>
            <person name="Taylor R.E."/>
        </authorList>
    </citation>
    <scope>NUCLEOTIDE SEQUENCE [LARGE SCALE GENOMIC DNA]</scope>
    <source>
        <strain evidence="2 3">Cb vi76</strain>
    </source>
</reference>
<evidence type="ECO:0000259" key="1">
    <source>
        <dbReference type="Pfam" id="PF19955"/>
    </source>
</evidence>
<dbReference type="InterPro" id="IPR045430">
    <property type="entry name" value="EAD1"/>
</dbReference>
<dbReference type="AlphaFoldDB" id="A0A084SN35"/>